<evidence type="ECO:0000313" key="2">
    <source>
        <dbReference type="Proteomes" id="UP001204643"/>
    </source>
</evidence>
<dbReference type="SUPFAM" id="SSF88659">
    <property type="entry name" value="Sigma3 and sigma4 domains of RNA polymerase sigma factors"/>
    <property type="match status" value="1"/>
</dbReference>
<dbReference type="Gene3D" id="1.10.1740.10">
    <property type="match status" value="1"/>
</dbReference>
<evidence type="ECO:0000313" key="1">
    <source>
        <dbReference type="EMBL" id="MCQ6287250.1"/>
    </source>
</evidence>
<organism evidence="1 2">
    <name type="scientific">Bacillus cereus</name>
    <dbReference type="NCBI Taxonomy" id="1396"/>
    <lineage>
        <taxon>Bacteria</taxon>
        <taxon>Bacillati</taxon>
        <taxon>Bacillota</taxon>
        <taxon>Bacilli</taxon>
        <taxon>Bacillales</taxon>
        <taxon>Bacillaceae</taxon>
        <taxon>Bacillus</taxon>
        <taxon>Bacillus cereus group</taxon>
    </lineage>
</organism>
<accession>A0AAW5L367</accession>
<dbReference type="Proteomes" id="UP001204643">
    <property type="component" value="Unassembled WGS sequence"/>
</dbReference>
<name>A0AAW5L367_BACCE</name>
<sequence length="216" mass="25326">MTPEKLFEEKEYLVIVVIKQSFGSIARARQIAERNNMELDDLIQVGRMHLWACCVKYDAERAETFHAYVMKGMEWAMSDEIHMKGTPFKVSRKVNHEERNQISFHSIDLQRDEESVNEFYAMSSINVEEEALLSVEFEEVTSVLEEKEKLIILHIGEGYSTREIAMKFEMGKSTVNKKKNEAFLKINPDYKPLNFRSFFLGTRRNMRNRQLGLTVE</sequence>
<gene>
    <name evidence="1" type="ORF">NPM19_21660</name>
</gene>
<dbReference type="InterPro" id="IPR014284">
    <property type="entry name" value="RNA_pol_sigma-70_dom"/>
</dbReference>
<dbReference type="GO" id="GO:0006352">
    <property type="term" value="P:DNA-templated transcription initiation"/>
    <property type="evidence" value="ECO:0007669"/>
    <property type="project" value="InterPro"/>
</dbReference>
<comment type="caution">
    <text evidence="1">The sequence shown here is derived from an EMBL/GenBank/DDBJ whole genome shotgun (WGS) entry which is preliminary data.</text>
</comment>
<dbReference type="RefSeq" id="WP_256424744.1">
    <property type="nucleotide sequence ID" value="NZ_JANHDY010000133.1"/>
</dbReference>
<dbReference type="InterPro" id="IPR013324">
    <property type="entry name" value="RNA_pol_sigma_r3/r4-like"/>
</dbReference>
<dbReference type="EMBL" id="JANHEB010000036">
    <property type="protein sequence ID" value="MCQ6287250.1"/>
    <property type="molecule type" value="Genomic_DNA"/>
</dbReference>
<proteinExistence type="predicted"/>
<dbReference type="SUPFAM" id="SSF88946">
    <property type="entry name" value="Sigma2 domain of RNA polymerase sigma factors"/>
    <property type="match status" value="1"/>
</dbReference>
<dbReference type="NCBIfam" id="TIGR02937">
    <property type="entry name" value="sigma70-ECF"/>
    <property type="match status" value="1"/>
</dbReference>
<protein>
    <submittedName>
        <fullName evidence="1">Sigma-70 family RNA polymerase sigma factor</fullName>
    </submittedName>
</protein>
<dbReference type="InterPro" id="IPR013325">
    <property type="entry name" value="RNA_pol_sigma_r2"/>
</dbReference>
<dbReference type="GO" id="GO:0003700">
    <property type="term" value="F:DNA-binding transcription factor activity"/>
    <property type="evidence" value="ECO:0007669"/>
    <property type="project" value="InterPro"/>
</dbReference>
<reference evidence="1" key="1">
    <citation type="submission" date="2022-07" db="EMBL/GenBank/DDBJ databases">
        <title>Identification and characterization of Bacillus thuringiensis and other Bacillus cereus group isolates from spinach by whole genome sequencing.</title>
        <authorList>
            <person name="Zao X."/>
            <person name="Zervas A."/>
            <person name="Hendriks M."/>
            <person name="Rajkovic A."/>
            <person name="Van Overbeek L."/>
            <person name="Hendriksen N.B."/>
            <person name="Uyttendaele M."/>
        </authorList>
    </citation>
    <scope>NUCLEOTIDE SEQUENCE</scope>
    <source>
        <strain evidence="1">781001F-1</strain>
    </source>
</reference>
<dbReference type="AlphaFoldDB" id="A0AAW5L367"/>